<dbReference type="AlphaFoldDB" id="A0A917B5D8"/>
<dbReference type="Pfam" id="PF02537">
    <property type="entry name" value="CRCB"/>
    <property type="match status" value="1"/>
</dbReference>
<dbReference type="GO" id="GO:0005886">
    <property type="term" value="C:plasma membrane"/>
    <property type="evidence" value="ECO:0007669"/>
    <property type="project" value="UniProtKB-SubCell"/>
</dbReference>
<organism evidence="12 13">
    <name type="scientific">Subtercola lobariae</name>
    <dbReference type="NCBI Taxonomy" id="1588641"/>
    <lineage>
        <taxon>Bacteria</taxon>
        <taxon>Bacillati</taxon>
        <taxon>Actinomycetota</taxon>
        <taxon>Actinomycetes</taxon>
        <taxon>Micrococcales</taxon>
        <taxon>Microbacteriaceae</taxon>
        <taxon>Subtercola</taxon>
    </lineage>
</organism>
<evidence type="ECO:0000256" key="1">
    <source>
        <dbReference type="ARBA" id="ARBA00004651"/>
    </source>
</evidence>
<comment type="caution">
    <text evidence="12">The sequence shown here is derived from an EMBL/GenBank/DDBJ whole genome shotgun (WGS) entry which is preliminary data.</text>
</comment>
<keyword evidence="13" id="KW-1185">Reference proteome</keyword>
<reference evidence="12 13" key="1">
    <citation type="journal article" date="2014" name="Int. J. Syst. Evol. Microbiol.">
        <title>Complete genome sequence of Corynebacterium casei LMG S-19264T (=DSM 44701T), isolated from a smear-ripened cheese.</title>
        <authorList>
            <consortium name="US DOE Joint Genome Institute (JGI-PGF)"/>
            <person name="Walter F."/>
            <person name="Albersmeier A."/>
            <person name="Kalinowski J."/>
            <person name="Ruckert C."/>
        </authorList>
    </citation>
    <scope>NUCLEOTIDE SEQUENCE [LARGE SCALE GENOMIC DNA]</scope>
    <source>
        <strain evidence="12 13">CGMCC 1.12976</strain>
    </source>
</reference>
<dbReference type="Proteomes" id="UP000598775">
    <property type="component" value="Unassembled WGS sequence"/>
</dbReference>
<evidence type="ECO:0000313" key="12">
    <source>
        <dbReference type="EMBL" id="GGF24868.1"/>
    </source>
</evidence>
<feature type="transmembrane region" description="Helical" evidence="10">
    <location>
        <begin position="72"/>
        <end position="93"/>
    </location>
</feature>
<proteinExistence type="inferred from homology"/>
<comment type="function">
    <text evidence="9 10">Fluoride-specific ion channel. Important for reducing fluoride concentration in the cell, thus reducing its toxicity.</text>
</comment>
<evidence type="ECO:0000256" key="8">
    <source>
        <dbReference type="ARBA" id="ARBA00035585"/>
    </source>
</evidence>
<keyword evidence="4 10" id="KW-1133">Transmembrane helix</keyword>
<dbReference type="GO" id="GO:0062054">
    <property type="term" value="F:fluoride channel activity"/>
    <property type="evidence" value="ECO:0007669"/>
    <property type="project" value="UniProtKB-UniRule"/>
</dbReference>
<sequence>MTFDPSDLPIDSDVEVADDVTSERASGSRGHAPRKAHFRPVNLGLVAVGGAIGTGVRFSLVESVPSVDSLPLTVFAINLVGAFALGFLLDTLARRGPDDGTRQRLRLLLGTGVLGGFTTYSTLSVDTVTLVHSGQSLTAVVYALATLIFGALATFLGILLGQLLHRRRTDRGDRGDRADRSDRGGRGDRTNGSVSES</sequence>
<feature type="transmembrane region" description="Helical" evidence="10">
    <location>
        <begin position="41"/>
        <end position="60"/>
    </location>
</feature>
<dbReference type="PANTHER" id="PTHR28259">
    <property type="entry name" value="FLUORIDE EXPORT PROTEIN 1-RELATED"/>
    <property type="match status" value="1"/>
</dbReference>
<feature type="region of interest" description="Disordered" evidence="11">
    <location>
        <begin position="170"/>
        <end position="197"/>
    </location>
</feature>
<feature type="binding site" evidence="10">
    <location>
        <position position="115"/>
    </location>
    <ligand>
        <name>Na(+)</name>
        <dbReference type="ChEBI" id="CHEBI:29101"/>
        <note>structural</note>
    </ligand>
</feature>
<comment type="catalytic activity">
    <reaction evidence="8">
        <text>fluoride(in) = fluoride(out)</text>
        <dbReference type="Rhea" id="RHEA:76159"/>
        <dbReference type="ChEBI" id="CHEBI:17051"/>
    </reaction>
    <physiologicalReaction direction="left-to-right" evidence="8">
        <dbReference type="Rhea" id="RHEA:76160"/>
    </physiologicalReaction>
</comment>
<feature type="binding site" evidence="10">
    <location>
        <position position="118"/>
    </location>
    <ligand>
        <name>Na(+)</name>
        <dbReference type="ChEBI" id="CHEBI:29101"/>
        <note>structural</note>
    </ligand>
</feature>
<gene>
    <name evidence="10" type="primary">fluC</name>
    <name evidence="10" type="synonym">crcB</name>
    <name evidence="12" type="ORF">GCM10011399_17970</name>
</gene>
<comment type="similarity">
    <text evidence="7 10">Belongs to the fluoride channel Fluc/FEX (TC 1.A.43) family.</text>
</comment>
<evidence type="ECO:0000256" key="5">
    <source>
        <dbReference type="ARBA" id="ARBA00023136"/>
    </source>
</evidence>
<keyword evidence="2 10" id="KW-1003">Cell membrane</keyword>
<keyword evidence="10" id="KW-0915">Sodium</keyword>
<evidence type="ECO:0000313" key="13">
    <source>
        <dbReference type="Proteomes" id="UP000598775"/>
    </source>
</evidence>
<evidence type="ECO:0000256" key="6">
    <source>
        <dbReference type="ARBA" id="ARBA00023303"/>
    </source>
</evidence>
<keyword evidence="6 10" id="KW-0407">Ion channel</keyword>
<dbReference type="InterPro" id="IPR003691">
    <property type="entry name" value="FluC"/>
</dbReference>
<accession>A0A917B5D8</accession>
<evidence type="ECO:0000256" key="10">
    <source>
        <dbReference type="HAMAP-Rule" id="MF_00454"/>
    </source>
</evidence>
<feature type="compositionally biased region" description="Basic and acidic residues" evidence="11">
    <location>
        <begin position="170"/>
        <end position="189"/>
    </location>
</feature>
<dbReference type="PANTHER" id="PTHR28259:SF1">
    <property type="entry name" value="FLUORIDE EXPORT PROTEIN 1-RELATED"/>
    <property type="match status" value="1"/>
</dbReference>
<feature type="transmembrane region" description="Helical" evidence="10">
    <location>
        <begin position="105"/>
        <end position="123"/>
    </location>
</feature>
<evidence type="ECO:0000256" key="11">
    <source>
        <dbReference type="SAM" id="MobiDB-lite"/>
    </source>
</evidence>
<name>A0A917B5D8_9MICO</name>
<keyword evidence="10" id="KW-0406">Ion transport</keyword>
<protein>
    <recommendedName>
        <fullName evidence="10">Fluoride-specific ion channel FluC</fullName>
    </recommendedName>
</protein>
<dbReference type="HAMAP" id="MF_00454">
    <property type="entry name" value="FluC"/>
    <property type="match status" value="1"/>
</dbReference>
<evidence type="ECO:0000256" key="9">
    <source>
        <dbReference type="ARBA" id="ARBA00049940"/>
    </source>
</evidence>
<evidence type="ECO:0000256" key="2">
    <source>
        <dbReference type="ARBA" id="ARBA00022475"/>
    </source>
</evidence>
<evidence type="ECO:0000256" key="3">
    <source>
        <dbReference type="ARBA" id="ARBA00022692"/>
    </source>
</evidence>
<comment type="subcellular location">
    <subcellularLocation>
        <location evidence="1 10">Cell membrane</location>
        <topology evidence="1 10">Multi-pass membrane protein</topology>
    </subcellularLocation>
</comment>
<keyword evidence="5 10" id="KW-0472">Membrane</keyword>
<feature type="transmembrane region" description="Helical" evidence="10">
    <location>
        <begin position="143"/>
        <end position="164"/>
    </location>
</feature>
<dbReference type="GO" id="GO:0140114">
    <property type="term" value="P:cellular detoxification of fluoride"/>
    <property type="evidence" value="ECO:0007669"/>
    <property type="project" value="UniProtKB-UniRule"/>
</dbReference>
<evidence type="ECO:0000256" key="4">
    <source>
        <dbReference type="ARBA" id="ARBA00022989"/>
    </source>
</evidence>
<evidence type="ECO:0000256" key="7">
    <source>
        <dbReference type="ARBA" id="ARBA00035120"/>
    </source>
</evidence>
<dbReference type="RefSeq" id="WP_229715194.1">
    <property type="nucleotide sequence ID" value="NZ_BMGP01000003.1"/>
</dbReference>
<dbReference type="NCBIfam" id="TIGR00494">
    <property type="entry name" value="crcB"/>
    <property type="match status" value="1"/>
</dbReference>
<dbReference type="GO" id="GO:0046872">
    <property type="term" value="F:metal ion binding"/>
    <property type="evidence" value="ECO:0007669"/>
    <property type="project" value="UniProtKB-KW"/>
</dbReference>
<keyword evidence="10" id="KW-0479">Metal-binding</keyword>
<keyword evidence="10" id="KW-0813">Transport</keyword>
<keyword evidence="3 10" id="KW-0812">Transmembrane</keyword>
<dbReference type="EMBL" id="BMGP01000003">
    <property type="protein sequence ID" value="GGF24868.1"/>
    <property type="molecule type" value="Genomic_DNA"/>
</dbReference>
<comment type="activity regulation">
    <text evidence="10">Na(+) is not transported, but it plays an essential structural role and its presence is essential for fluoride channel function.</text>
</comment>